<dbReference type="PROSITE" id="PS51565">
    <property type="entry name" value="SAM_MT85_SETD3"/>
    <property type="match status" value="1"/>
</dbReference>
<evidence type="ECO:0000256" key="4">
    <source>
        <dbReference type="ARBA" id="ARBA00022679"/>
    </source>
</evidence>
<evidence type="ECO:0000256" key="5">
    <source>
        <dbReference type="ARBA" id="ARBA00022691"/>
    </source>
</evidence>
<protein>
    <recommendedName>
        <fullName evidence="7">protein-histidine N-methyltransferase</fullName>
        <ecNumber evidence="7">2.1.1.85</ecNumber>
    </recommendedName>
</protein>
<dbReference type="InterPro" id="IPR001214">
    <property type="entry name" value="SET_dom"/>
</dbReference>
<evidence type="ECO:0000256" key="3">
    <source>
        <dbReference type="ARBA" id="ARBA00022603"/>
    </source>
</evidence>
<keyword evidence="4 7" id="KW-0808">Transferase</keyword>
<comment type="caution">
    <text evidence="10">The sequence shown here is derived from an EMBL/GenBank/DDBJ whole genome shotgun (WGS) entry which is preliminary data.</text>
</comment>
<evidence type="ECO:0000313" key="11">
    <source>
        <dbReference type="Proteomes" id="UP001286313"/>
    </source>
</evidence>
<dbReference type="SUPFAM" id="SSF82199">
    <property type="entry name" value="SET domain"/>
    <property type="match status" value="1"/>
</dbReference>
<dbReference type="Gene3D" id="3.90.1420.10">
    <property type="entry name" value="Rubisco LSMT, substrate-binding domain"/>
    <property type="match status" value="1"/>
</dbReference>
<dbReference type="InterPro" id="IPR046341">
    <property type="entry name" value="SET_dom_sf"/>
</dbReference>
<feature type="domain" description="SET" evidence="8">
    <location>
        <begin position="162"/>
        <end position="380"/>
    </location>
</feature>
<dbReference type="CDD" id="cd19176">
    <property type="entry name" value="SET_SETD3"/>
    <property type="match status" value="1"/>
</dbReference>
<dbReference type="Pfam" id="PF09273">
    <property type="entry name" value="Rubis-subs-bind"/>
    <property type="match status" value="1"/>
</dbReference>
<evidence type="ECO:0000259" key="9">
    <source>
        <dbReference type="Pfam" id="PF09273"/>
    </source>
</evidence>
<comment type="subcellular location">
    <subcellularLocation>
        <location evidence="1">Cytoplasm</location>
    </subcellularLocation>
</comment>
<comment type="catalytic activity">
    <reaction evidence="7">
        <text>L-histidyl-[protein] + S-adenosyl-L-methionine = N(tele)-methyl-L-histidyl-[protein] + S-adenosyl-L-homocysteine + H(+)</text>
        <dbReference type="Rhea" id="RHEA:19369"/>
        <dbReference type="Rhea" id="RHEA-COMP:9745"/>
        <dbReference type="Rhea" id="RHEA-COMP:11600"/>
        <dbReference type="ChEBI" id="CHEBI:15378"/>
        <dbReference type="ChEBI" id="CHEBI:16367"/>
        <dbReference type="ChEBI" id="CHEBI:29979"/>
        <dbReference type="ChEBI" id="CHEBI:57856"/>
        <dbReference type="ChEBI" id="CHEBI:59789"/>
        <dbReference type="EC" id="2.1.1.85"/>
    </reaction>
</comment>
<sequence length="550" mass="61818">MRILCVICCIGSWISCLTINRVGWAPLPILPLLLLPHYTDIIIITLPTRKMGKKSNAKRSGGRGGGVTKLLPHARSQLSALVDDIFKKCTKVPPVAAASTPAQEWAEYMEVYQLIENVRELEKDIQLPTYPRMEQVGPFMSWMKEKNIMVTGVEIWDFGAHGLGLQAKEDLKQGQEVLAVPLEAMLTEDTAKKSYLGPLMERDPILQKMGNVCLALHVLGERVNSQSPWEPYLRILPHSYSTILYSTPQQLQGLQSSPVLEEAVKLFRIIARQYSYFYRILHSLPEAKSWPIKDYFTFDAYRWAVSTVMTRQNRIPMSGSDGVKSDDDNVEVGQMALIPGWDMTNHQQGTFSTDYDSKRGNSVCLAQRDFHSGEEFTIHYTNRPNSDLFLHNGFVYPENQNDSLGVKLGVSKKDALYQEKVELLMCLGLPSSGTFQLVPGPHPISPQLLAFTRIFCMDKESLEKWRGDGVRAKGLMHEDCDVGTSTQDKTWAFLHTRVALLTRAYPTSLEDDVAALTSASDFPALVRSLLICEKKILRDATTYLAARIAK</sequence>
<reference evidence="10" key="1">
    <citation type="submission" date="2023-10" db="EMBL/GenBank/DDBJ databases">
        <title>Genome assemblies of two species of porcelain crab, Petrolisthes cinctipes and Petrolisthes manimaculis (Anomura: Porcellanidae).</title>
        <authorList>
            <person name="Angst P."/>
        </authorList>
    </citation>
    <scope>NUCLEOTIDE SEQUENCE</scope>
    <source>
        <strain evidence="10">PB745_01</strain>
        <tissue evidence="10">Gill</tissue>
    </source>
</reference>
<feature type="domain" description="Rubisco LSMT substrate-binding" evidence="9">
    <location>
        <begin position="412"/>
        <end position="537"/>
    </location>
</feature>
<keyword evidence="3 7" id="KW-0489">Methyltransferase</keyword>
<dbReference type="PANTHER" id="PTHR13271:SF47">
    <property type="entry name" value="ACTIN-HISTIDINE N-METHYLTRANSFERASE"/>
    <property type="match status" value="1"/>
</dbReference>
<dbReference type="GO" id="GO:0032259">
    <property type="term" value="P:methylation"/>
    <property type="evidence" value="ECO:0007669"/>
    <property type="project" value="UniProtKB-KW"/>
</dbReference>
<proteinExistence type="inferred from homology"/>
<dbReference type="GO" id="GO:0003779">
    <property type="term" value="F:actin binding"/>
    <property type="evidence" value="ECO:0007669"/>
    <property type="project" value="UniProtKB-KW"/>
</dbReference>
<evidence type="ECO:0000256" key="2">
    <source>
        <dbReference type="ARBA" id="ARBA00022490"/>
    </source>
</evidence>
<dbReference type="PROSITE" id="PS51257">
    <property type="entry name" value="PROKAR_LIPOPROTEIN"/>
    <property type="match status" value="1"/>
</dbReference>
<evidence type="ECO:0000313" key="10">
    <source>
        <dbReference type="EMBL" id="KAK3861214.1"/>
    </source>
</evidence>
<dbReference type="GO" id="GO:0018064">
    <property type="term" value="F:protein-L-histidine N-tele-methyltransferase activity"/>
    <property type="evidence" value="ECO:0007669"/>
    <property type="project" value="UniProtKB-EC"/>
</dbReference>
<evidence type="ECO:0000256" key="6">
    <source>
        <dbReference type="ARBA" id="ARBA00023203"/>
    </source>
</evidence>
<dbReference type="AlphaFoldDB" id="A0AAE1ETN2"/>
<dbReference type="GO" id="GO:0016279">
    <property type="term" value="F:protein-lysine N-methyltransferase activity"/>
    <property type="evidence" value="ECO:0007669"/>
    <property type="project" value="TreeGrafter"/>
</dbReference>
<dbReference type="SUPFAM" id="SSF81822">
    <property type="entry name" value="RuBisCo LSMT C-terminal, substrate-binding domain"/>
    <property type="match status" value="1"/>
</dbReference>
<name>A0AAE1ETN2_PETCI</name>
<evidence type="ECO:0000256" key="1">
    <source>
        <dbReference type="ARBA" id="ARBA00004496"/>
    </source>
</evidence>
<dbReference type="InterPro" id="IPR025785">
    <property type="entry name" value="SETD3"/>
</dbReference>
<dbReference type="PANTHER" id="PTHR13271">
    <property type="entry name" value="UNCHARACTERIZED PUTATIVE METHYLTRANSFERASE"/>
    <property type="match status" value="1"/>
</dbReference>
<dbReference type="Pfam" id="PF00856">
    <property type="entry name" value="SET"/>
    <property type="match status" value="1"/>
</dbReference>
<dbReference type="Proteomes" id="UP001286313">
    <property type="component" value="Unassembled WGS sequence"/>
</dbReference>
<dbReference type="InterPro" id="IPR036464">
    <property type="entry name" value="Rubisco_LSMT_subst-bd_sf"/>
</dbReference>
<evidence type="ECO:0000259" key="8">
    <source>
        <dbReference type="Pfam" id="PF00856"/>
    </source>
</evidence>
<dbReference type="InterPro" id="IPR050600">
    <property type="entry name" value="SETD3_SETD6_MTase"/>
</dbReference>
<dbReference type="EMBL" id="JAWQEG010004530">
    <property type="protein sequence ID" value="KAK3861214.1"/>
    <property type="molecule type" value="Genomic_DNA"/>
</dbReference>
<comment type="similarity">
    <text evidence="7">Belongs to the class V-like SAM-binding methyltransferase superfamily. SETD3 actin-histidine methyltransferase family.</text>
</comment>
<evidence type="ECO:0000256" key="7">
    <source>
        <dbReference type="PROSITE-ProRule" id="PRU00898"/>
    </source>
</evidence>
<dbReference type="GO" id="GO:0005737">
    <property type="term" value="C:cytoplasm"/>
    <property type="evidence" value="ECO:0007669"/>
    <property type="project" value="UniProtKB-SubCell"/>
</dbReference>
<keyword evidence="11" id="KW-1185">Reference proteome</keyword>
<keyword evidence="6" id="KW-0009">Actin-binding</keyword>
<keyword evidence="5 7" id="KW-0949">S-adenosyl-L-methionine</keyword>
<dbReference type="EC" id="2.1.1.85" evidence="7"/>
<dbReference type="InterPro" id="IPR015353">
    <property type="entry name" value="Rubisco_LSMT_subst-bd"/>
</dbReference>
<dbReference type="Gene3D" id="3.90.1410.10">
    <property type="entry name" value="set domain protein methyltransferase, domain 1"/>
    <property type="match status" value="1"/>
</dbReference>
<dbReference type="InterPro" id="IPR044428">
    <property type="entry name" value="SETD3_SET"/>
</dbReference>
<keyword evidence="2" id="KW-0963">Cytoplasm</keyword>
<gene>
    <name evidence="10" type="ORF">Pcinc_032789</name>
</gene>
<organism evidence="10 11">
    <name type="scientific">Petrolisthes cinctipes</name>
    <name type="common">Flat porcelain crab</name>
    <dbReference type="NCBI Taxonomy" id="88211"/>
    <lineage>
        <taxon>Eukaryota</taxon>
        <taxon>Metazoa</taxon>
        <taxon>Ecdysozoa</taxon>
        <taxon>Arthropoda</taxon>
        <taxon>Crustacea</taxon>
        <taxon>Multicrustacea</taxon>
        <taxon>Malacostraca</taxon>
        <taxon>Eumalacostraca</taxon>
        <taxon>Eucarida</taxon>
        <taxon>Decapoda</taxon>
        <taxon>Pleocyemata</taxon>
        <taxon>Anomura</taxon>
        <taxon>Galatheoidea</taxon>
        <taxon>Porcellanidae</taxon>
        <taxon>Petrolisthes</taxon>
    </lineage>
</organism>
<accession>A0AAE1ETN2</accession>